<dbReference type="AlphaFoldDB" id="A0A1E1K6Z0"/>
<evidence type="ECO:0000256" key="2">
    <source>
        <dbReference type="ARBA" id="ARBA00023239"/>
    </source>
</evidence>
<protein>
    <recommendedName>
        <fullName evidence="1">gamma-glutamylcyclotransferase</fullName>
        <ecNumber evidence="1">4.3.2.9</ecNumber>
    </recommendedName>
</protein>
<name>A0A1E1K6Z0_9HELO</name>
<dbReference type="OrthoDB" id="2924818at2759"/>
<dbReference type="InterPro" id="IPR017939">
    <property type="entry name" value="G-Glutamylcylcotransferase"/>
</dbReference>
<dbReference type="GO" id="GO:0003839">
    <property type="term" value="F:gamma-glutamylcyclotransferase activity"/>
    <property type="evidence" value="ECO:0007669"/>
    <property type="project" value="UniProtKB-EC"/>
</dbReference>
<feature type="binding site" evidence="4">
    <location>
        <position position="157"/>
    </location>
    <ligand>
        <name>substrate</name>
    </ligand>
</feature>
<dbReference type="EC" id="4.3.2.9" evidence="1"/>
<feature type="active site" description="Proton acceptor" evidence="3">
    <location>
        <position position="106"/>
    </location>
</feature>
<gene>
    <name evidence="5" type="ORF">RAG0_03900</name>
</gene>
<dbReference type="PANTHER" id="PTHR12935">
    <property type="entry name" value="GAMMA-GLUTAMYLCYCLOTRANSFERASE"/>
    <property type="match status" value="1"/>
</dbReference>
<evidence type="ECO:0000313" key="5">
    <source>
        <dbReference type="EMBL" id="CZS93762.1"/>
    </source>
</evidence>
<reference evidence="6" key="1">
    <citation type="submission" date="2016-03" db="EMBL/GenBank/DDBJ databases">
        <authorList>
            <person name="Guldener U."/>
        </authorList>
    </citation>
    <scope>NUCLEOTIDE SEQUENCE [LARGE SCALE GENOMIC DNA]</scope>
    <source>
        <strain evidence="6">04CH-RAC-A.6.1</strain>
    </source>
</reference>
<dbReference type="EMBL" id="FJUX01000016">
    <property type="protein sequence ID" value="CZS93762.1"/>
    <property type="molecule type" value="Genomic_DNA"/>
</dbReference>
<feature type="binding site" evidence="4">
    <location>
        <begin position="15"/>
        <end position="20"/>
    </location>
    <ligand>
        <name>substrate</name>
    </ligand>
</feature>
<proteinExistence type="predicted"/>
<sequence>MQSSSSSSPSTPRLYFAYGSNLSLSQMSLRCPTATYHSLAVLRGWKWIIGTRGYANIVHTSIRRDDERGKDGGKEMKGGGEEGGDRVYGILYVLQEEDESALDIAEGVASAYEKVDLGVEMLSEEEEGKDAKGGGEVKVLVYVDLKRAGEGVCRDEYVARMNRGIRDAIKKGLPQSYVDGVLRKWVRDEEIPGDGEIKDPFL</sequence>
<evidence type="ECO:0000256" key="3">
    <source>
        <dbReference type="PIRSR" id="PIRSR617939-1"/>
    </source>
</evidence>
<dbReference type="InterPro" id="IPR013024">
    <property type="entry name" value="GGCT-like"/>
</dbReference>
<evidence type="ECO:0000256" key="1">
    <source>
        <dbReference type="ARBA" id="ARBA00012346"/>
    </source>
</evidence>
<accession>A0A1E1K6Z0</accession>
<dbReference type="InterPro" id="IPR036568">
    <property type="entry name" value="GGCT-like_sf"/>
</dbReference>
<dbReference type="CDD" id="cd06661">
    <property type="entry name" value="GGCT_like"/>
    <property type="match status" value="1"/>
</dbReference>
<dbReference type="SUPFAM" id="SSF110857">
    <property type="entry name" value="Gamma-glutamyl cyclotransferase-like"/>
    <property type="match status" value="1"/>
</dbReference>
<dbReference type="Pfam" id="PF13772">
    <property type="entry name" value="AIG2_2"/>
    <property type="match status" value="1"/>
</dbReference>
<dbReference type="Proteomes" id="UP000178912">
    <property type="component" value="Unassembled WGS sequence"/>
</dbReference>
<keyword evidence="6" id="KW-1185">Reference proteome</keyword>
<organism evidence="5 6">
    <name type="scientific">Rhynchosporium agropyri</name>
    <dbReference type="NCBI Taxonomy" id="914238"/>
    <lineage>
        <taxon>Eukaryota</taxon>
        <taxon>Fungi</taxon>
        <taxon>Dikarya</taxon>
        <taxon>Ascomycota</taxon>
        <taxon>Pezizomycotina</taxon>
        <taxon>Leotiomycetes</taxon>
        <taxon>Helotiales</taxon>
        <taxon>Ploettnerulaceae</taxon>
        <taxon>Rhynchosporium</taxon>
    </lineage>
</organism>
<dbReference type="Gene3D" id="3.10.490.10">
    <property type="entry name" value="Gamma-glutamyl cyclotransferase-like"/>
    <property type="match status" value="1"/>
</dbReference>
<dbReference type="PANTHER" id="PTHR12935:SF0">
    <property type="entry name" value="GAMMA-GLUTAMYLCYCLOTRANSFERASE"/>
    <property type="match status" value="1"/>
</dbReference>
<evidence type="ECO:0000256" key="4">
    <source>
        <dbReference type="PIRSR" id="PIRSR617939-2"/>
    </source>
</evidence>
<evidence type="ECO:0000313" key="6">
    <source>
        <dbReference type="Proteomes" id="UP000178912"/>
    </source>
</evidence>
<keyword evidence="2" id="KW-0456">Lyase</keyword>